<dbReference type="RefSeq" id="WP_251611276.1">
    <property type="nucleotide sequence ID" value="NZ_JAMQJY010000004.1"/>
</dbReference>
<sequence>MVNDDIRVLLDKISSQNRRNYNQLLTNLNLHVGQDNLLCKLWNKDGMTQVELCNQLNCEAPTVTNMVKSLEKKGLIIRHKDVHDKRITRIYLTDSGKEIEKPVSEIWKKQQERLLTEITQDEKLLFRRLLKQMEKNLFN</sequence>
<evidence type="ECO:0000313" key="6">
    <source>
        <dbReference type="Proteomes" id="UP001203665"/>
    </source>
</evidence>
<dbReference type="Proteomes" id="UP001203665">
    <property type="component" value="Unassembled WGS sequence"/>
</dbReference>
<dbReference type="SUPFAM" id="SSF46785">
    <property type="entry name" value="Winged helix' DNA-binding domain"/>
    <property type="match status" value="1"/>
</dbReference>
<dbReference type="PROSITE" id="PS01117">
    <property type="entry name" value="HTH_MARR_1"/>
    <property type="match status" value="1"/>
</dbReference>
<accession>A0ABT0XP06</accession>
<gene>
    <name evidence="5" type="ORF">NDM98_19825</name>
</gene>
<keyword evidence="2" id="KW-0238">DNA-binding</keyword>
<feature type="domain" description="HTH marR-type" evidence="4">
    <location>
        <begin position="3"/>
        <end position="135"/>
    </location>
</feature>
<evidence type="ECO:0000256" key="1">
    <source>
        <dbReference type="ARBA" id="ARBA00023015"/>
    </source>
</evidence>
<dbReference type="Gene3D" id="1.10.10.10">
    <property type="entry name" value="Winged helix-like DNA-binding domain superfamily/Winged helix DNA-binding domain"/>
    <property type="match status" value="1"/>
</dbReference>
<keyword evidence="1" id="KW-0805">Transcription regulation</keyword>
<comment type="caution">
    <text evidence="5">The sequence shown here is derived from an EMBL/GenBank/DDBJ whole genome shotgun (WGS) entry which is preliminary data.</text>
</comment>
<dbReference type="EMBL" id="JAMQJY010000004">
    <property type="protein sequence ID" value="MCM2677470.1"/>
    <property type="molecule type" value="Genomic_DNA"/>
</dbReference>
<dbReference type="InterPro" id="IPR036390">
    <property type="entry name" value="WH_DNA-bd_sf"/>
</dbReference>
<evidence type="ECO:0000259" key="4">
    <source>
        <dbReference type="PROSITE" id="PS50995"/>
    </source>
</evidence>
<dbReference type="InterPro" id="IPR023187">
    <property type="entry name" value="Tscrpt_reg_MarR-type_CS"/>
</dbReference>
<keyword evidence="6" id="KW-1185">Reference proteome</keyword>
<proteinExistence type="predicted"/>
<dbReference type="PRINTS" id="PR00598">
    <property type="entry name" value="HTHMARR"/>
</dbReference>
<dbReference type="PROSITE" id="PS50995">
    <property type="entry name" value="HTH_MARR_2"/>
    <property type="match status" value="1"/>
</dbReference>
<evidence type="ECO:0000313" key="5">
    <source>
        <dbReference type="EMBL" id="MCM2677470.1"/>
    </source>
</evidence>
<dbReference type="PANTHER" id="PTHR42756:SF1">
    <property type="entry name" value="TRANSCRIPTIONAL REPRESSOR OF EMRAB OPERON"/>
    <property type="match status" value="1"/>
</dbReference>
<dbReference type="InterPro" id="IPR036388">
    <property type="entry name" value="WH-like_DNA-bd_sf"/>
</dbReference>
<evidence type="ECO:0000256" key="2">
    <source>
        <dbReference type="ARBA" id="ARBA00023125"/>
    </source>
</evidence>
<organism evidence="5 6">
    <name type="scientific">Alkalicoccobacillus plakortidis</name>
    <dbReference type="NCBI Taxonomy" id="444060"/>
    <lineage>
        <taxon>Bacteria</taxon>
        <taxon>Bacillati</taxon>
        <taxon>Bacillota</taxon>
        <taxon>Bacilli</taxon>
        <taxon>Bacillales</taxon>
        <taxon>Bacillaceae</taxon>
        <taxon>Alkalicoccobacillus</taxon>
    </lineage>
</organism>
<dbReference type="InterPro" id="IPR000835">
    <property type="entry name" value="HTH_MarR-typ"/>
</dbReference>
<keyword evidence="3" id="KW-0804">Transcription</keyword>
<dbReference type="SMART" id="SM00347">
    <property type="entry name" value="HTH_MARR"/>
    <property type="match status" value="1"/>
</dbReference>
<name>A0ABT0XP06_9BACI</name>
<reference evidence="5" key="1">
    <citation type="submission" date="2022-06" db="EMBL/GenBank/DDBJ databases">
        <title>Alkalicoccobacillus porphyridii sp. nov., isolated from a marine red alga, Porphyridium purpureum and reclassification of Shouchella plakortidis and Shouchella gibsonii as Alkalicoccobacillus plakortidis comb. nov. and Alkalicoccobacillus gibsonii comb. nov.</title>
        <authorList>
            <person name="Kim K.H."/>
            <person name="Lee J.K."/>
            <person name="Han D.M."/>
            <person name="Baek J.H."/>
            <person name="Jeon C.O."/>
        </authorList>
    </citation>
    <scope>NUCLEOTIDE SEQUENCE</scope>
    <source>
        <strain evidence="5">DSM 19153</strain>
    </source>
</reference>
<protein>
    <submittedName>
        <fullName evidence="5">MarR family winged helix-turn-helix transcriptional regulator</fullName>
    </submittedName>
</protein>
<dbReference type="PANTHER" id="PTHR42756">
    <property type="entry name" value="TRANSCRIPTIONAL REGULATOR, MARR"/>
    <property type="match status" value="1"/>
</dbReference>
<dbReference type="Pfam" id="PF01047">
    <property type="entry name" value="MarR"/>
    <property type="match status" value="1"/>
</dbReference>
<evidence type="ECO:0000256" key="3">
    <source>
        <dbReference type="ARBA" id="ARBA00023163"/>
    </source>
</evidence>